<name>A0A0U2VKR4_9GAMM</name>
<evidence type="ECO:0000313" key="2">
    <source>
        <dbReference type="EMBL" id="ALS34021.1"/>
    </source>
</evidence>
<organism evidence="2">
    <name type="scientific">Pseudoalteromonas translucida KMM 520</name>
    <dbReference type="NCBI Taxonomy" id="1315283"/>
    <lineage>
        <taxon>Bacteria</taxon>
        <taxon>Pseudomonadati</taxon>
        <taxon>Pseudomonadota</taxon>
        <taxon>Gammaproteobacteria</taxon>
        <taxon>Alteromonadales</taxon>
        <taxon>Pseudoalteromonadaceae</taxon>
        <taxon>Pseudoalteromonas</taxon>
    </lineage>
</organism>
<dbReference type="AlphaFoldDB" id="A0A0U2VKR4"/>
<keyword evidence="1" id="KW-1133">Transmembrane helix</keyword>
<keyword evidence="1" id="KW-0472">Membrane</keyword>
<gene>
    <name evidence="2" type="ORF">PTRA_a2990</name>
</gene>
<evidence type="ECO:0000313" key="3">
    <source>
        <dbReference type="Proteomes" id="UP000065261"/>
    </source>
</evidence>
<accession>A0A0U2VKR4</accession>
<dbReference type="PATRIC" id="fig|1315283.4.peg.2608"/>
<evidence type="ECO:0000256" key="1">
    <source>
        <dbReference type="SAM" id="Phobius"/>
    </source>
</evidence>
<sequence length="51" mass="5849">MNSLILISLTISEFFEIHSFSISSVSYFMLLGVFVLFNKKITITKTICQRS</sequence>
<keyword evidence="1" id="KW-0812">Transmembrane</keyword>
<feature type="transmembrane region" description="Helical" evidence="1">
    <location>
        <begin position="20"/>
        <end position="37"/>
    </location>
</feature>
<dbReference type="Proteomes" id="UP000065261">
    <property type="component" value="Chromosome I"/>
</dbReference>
<dbReference type="EMBL" id="CP011034">
    <property type="protein sequence ID" value="ALS34021.1"/>
    <property type="molecule type" value="Genomic_DNA"/>
</dbReference>
<proteinExistence type="predicted"/>
<dbReference type="KEGG" id="ptn:PTRA_a2990"/>
<reference evidence="2 3" key="1">
    <citation type="submission" date="2015-03" db="EMBL/GenBank/DDBJ databases">
        <authorList>
            <person name="Murphy D."/>
        </authorList>
    </citation>
    <scope>NUCLEOTIDE SEQUENCE [LARGE SCALE GENOMIC DNA]</scope>
    <source>
        <strain evidence="2 3">KMM 520</strain>
    </source>
</reference>
<protein>
    <submittedName>
        <fullName evidence="2">Uncharacterized protein</fullName>
    </submittedName>
</protein>